<evidence type="ECO:0000313" key="4">
    <source>
        <dbReference type="RefSeq" id="XP_058986332.1"/>
    </source>
</evidence>
<name>A0ABM3UZZ0_MUSDO</name>
<evidence type="ECO:0000256" key="1">
    <source>
        <dbReference type="SAM" id="MobiDB-lite"/>
    </source>
</evidence>
<feature type="region of interest" description="Disordered" evidence="1">
    <location>
        <begin position="113"/>
        <end position="185"/>
    </location>
</feature>
<organism evidence="2 3">
    <name type="scientific">Musca domestica</name>
    <name type="common">House fly</name>
    <dbReference type="NCBI Taxonomy" id="7370"/>
    <lineage>
        <taxon>Eukaryota</taxon>
        <taxon>Metazoa</taxon>
        <taxon>Ecdysozoa</taxon>
        <taxon>Arthropoda</taxon>
        <taxon>Hexapoda</taxon>
        <taxon>Insecta</taxon>
        <taxon>Pterygota</taxon>
        <taxon>Neoptera</taxon>
        <taxon>Endopterygota</taxon>
        <taxon>Diptera</taxon>
        <taxon>Brachycera</taxon>
        <taxon>Muscomorpha</taxon>
        <taxon>Muscoidea</taxon>
        <taxon>Muscidae</taxon>
        <taxon>Musca</taxon>
    </lineage>
</organism>
<protein>
    <submittedName>
        <fullName evidence="3">Uncharacterized protein LOC131802702</fullName>
    </submittedName>
    <submittedName>
        <fullName evidence="4">Uncharacterized protein LOC131806343</fullName>
    </submittedName>
</protein>
<feature type="compositionally biased region" description="Polar residues" evidence="1">
    <location>
        <begin position="136"/>
        <end position="146"/>
    </location>
</feature>
<gene>
    <name evidence="3" type="primary">LOC131802702</name>
    <name evidence="4" type="synonym">LOC131806343</name>
</gene>
<feature type="compositionally biased region" description="Basic residues" evidence="1">
    <location>
        <begin position="147"/>
        <end position="163"/>
    </location>
</feature>
<proteinExistence type="predicted"/>
<dbReference type="RefSeq" id="XP_058979107.1">
    <property type="nucleotide sequence ID" value="XM_059123124.1"/>
</dbReference>
<evidence type="ECO:0000313" key="3">
    <source>
        <dbReference type="RefSeq" id="XP_058979107.1"/>
    </source>
</evidence>
<dbReference type="Proteomes" id="UP001652621">
    <property type="component" value="Unplaced"/>
</dbReference>
<dbReference type="RefSeq" id="XP_058986332.1">
    <property type="nucleotide sequence ID" value="XM_059130349.1"/>
</dbReference>
<sequence length="236" mass="27149">MNMGQGEVCQVCYGIHHLRNCPAFQVMTVEQRESVVLARRYCKNCLGRNHVARFCSWPGTCRMCGSRHNTMLHRPVVAGLIDSGIGFARYHPYANQRAQQTQQQQQILAQLQTRHAHTVTETAPKQKKRKQHENKQQIGVQKTQTNNKHRRDKTIKKQNKKQNQHAAQQPQQQPGERKREEKPLLQQPEMMDRFLSVLEKIATALTVAPVQGARHVGNRPNPIDDDIDMDLIDLDN</sequence>
<keyword evidence="2" id="KW-1185">Reference proteome</keyword>
<feature type="compositionally biased region" description="Low complexity" evidence="1">
    <location>
        <begin position="164"/>
        <end position="174"/>
    </location>
</feature>
<dbReference type="GeneID" id="131802702"/>
<reference evidence="3 4" key="1">
    <citation type="submission" date="2025-05" db="UniProtKB">
        <authorList>
            <consortium name="RefSeq"/>
        </authorList>
    </citation>
    <scope>IDENTIFICATION</scope>
    <source>
        <strain evidence="3 4">Aabys</strain>
        <tissue evidence="3 4">Whole body</tissue>
    </source>
</reference>
<accession>A0ABM3UZZ0</accession>
<evidence type="ECO:0000313" key="2">
    <source>
        <dbReference type="Proteomes" id="UP001652621"/>
    </source>
</evidence>